<dbReference type="RefSeq" id="WP_106740570.1">
    <property type="nucleotide sequence ID" value="NZ_PXYY01000011.1"/>
</dbReference>
<gene>
    <name evidence="10" type="ORF">C7N83_03115</name>
</gene>
<feature type="signal peptide" evidence="7">
    <location>
        <begin position="1"/>
        <end position="25"/>
    </location>
</feature>
<dbReference type="InterPro" id="IPR036249">
    <property type="entry name" value="Thioredoxin-like_sf"/>
</dbReference>
<reference evidence="10 11" key="1">
    <citation type="submission" date="2018-03" db="EMBL/GenBank/DDBJ databases">
        <title>Neisseria weixii sp. nov., isolated from the intestinal contents of Tibetan Plateau pika (Ochotona curzoniae) in Yushu, Qinghai Province, China.</title>
        <authorList>
            <person name="Gui Z."/>
        </authorList>
    </citation>
    <scope>NUCLEOTIDE SEQUENCE [LARGE SCALE GENOMIC DNA]</scope>
    <source>
        <strain evidence="10 11">ATCC 51483</strain>
    </source>
</reference>
<dbReference type="InterPro" id="IPR012336">
    <property type="entry name" value="Thioredoxin-like_fold"/>
</dbReference>
<dbReference type="InterPro" id="IPR051470">
    <property type="entry name" value="Thiol:disulfide_interchange"/>
</dbReference>
<dbReference type="InterPro" id="IPR033954">
    <property type="entry name" value="DiS-bond_Isoase_DsbC/G"/>
</dbReference>
<dbReference type="AlphaFoldDB" id="A0A2P7U204"/>
<evidence type="ECO:0000256" key="7">
    <source>
        <dbReference type="RuleBase" id="RU364038"/>
    </source>
</evidence>
<keyword evidence="6 7" id="KW-0676">Redox-active center</keyword>
<comment type="subcellular location">
    <subcellularLocation>
        <location evidence="1 7">Periplasm</location>
    </subcellularLocation>
</comment>
<feature type="chain" id="PRO_5015023762" description="Thiol:disulfide interchange protein" evidence="7">
    <location>
        <begin position="26"/>
        <end position="268"/>
    </location>
</feature>
<comment type="similarity">
    <text evidence="2 7">Belongs to the thioredoxin family. DsbC subfamily.</text>
</comment>
<evidence type="ECO:0000256" key="2">
    <source>
        <dbReference type="ARBA" id="ARBA00009813"/>
    </source>
</evidence>
<evidence type="ECO:0000259" key="9">
    <source>
        <dbReference type="Pfam" id="PF13098"/>
    </source>
</evidence>
<proteinExistence type="inferred from homology"/>
<dbReference type="GO" id="GO:0042597">
    <property type="term" value="C:periplasmic space"/>
    <property type="evidence" value="ECO:0007669"/>
    <property type="project" value="UniProtKB-SubCell"/>
</dbReference>
<sequence length="268" mass="29136">MKLKLINTLLPLVLLPLVACGQTTATNKGTASATTATASAAAPKAADKGVAESLKTKLEKVYEAQDLKVTGVGETPIQGVYEVVVSGNQIIYTDAKGDYMLVGNLIDVNTRESLTDERAAELNKIDFNSLPLDKAIKEVRGNGKLKIAVFSDPDCPFCKRLEHEFAKMTDITIYNFMMPITSLHPDAQRKAENIWCQPNASKAWTEWMREGKAPAAAKACDNPVAETMSLGEQLGFTGTPTLVFPNGRTQSGYSPMPQLKEIIEKNQK</sequence>
<evidence type="ECO:0000259" key="8">
    <source>
        <dbReference type="Pfam" id="PF10411"/>
    </source>
</evidence>
<evidence type="ECO:0000256" key="3">
    <source>
        <dbReference type="ARBA" id="ARBA00022729"/>
    </source>
</evidence>
<keyword evidence="4 7" id="KW-0574">Periplasm</keyword>
<comment type="caution">
    <text evidence="10">The sequence shown here is derived from an EMBL/GenBank/DDBJ whole genome shotgun (WGS) entry which is preliminary data.</text>
</comment>
<dbReference type="Proteomes" id="UP000241868">
    <property type="component" value="Unassembled WGS sequence"/>
</dbReference>
<evidence type="ECO:0000313" key="10">
    <source>
        <dbReference type="EMBL" id="PSJ80965.1"/>
    </source>
</evidence>
<dbReference type="Pfam" id="PF10411">
    <property type="entry name" value="DsbC_N"/>
    <property type="match status" value="1"/>
</dbReference>
<protein>
    <recommendedName>
        <fullName evidence="7">Thiol:disulfide interchange protein</fullName>
    </recommendedName>
</protein>
<name>A0A2P7U204_9NEIS</name>
<dbReference type="InterPro" id="IPR009094">
    <property type="entry name" value="DiS-bond_isomerase_DsbC/G_N_sf"/>
</dbReference>
<evidence type="ECO:0000256" key="6">
    <source>
        <dbReference type="ARBA" id="ARBA00023284"/>
    </source>
</evidence>
<comment type="function">
    <text evidence="7">Required for disulfide bond formation in some periplasmic proteins. Acts by transferring its disulfide bond to other proteins and is reduced in the process.</text>
</comment>
<dbReference type="OrthoDB" id="12976at2"/>
<keyword evidence="3 7" id="KW-0732">Signal</keyword>
<dbReference type="SUPFAM" id="SSF52833">
    <property type="entry name" value="Thioredoxin-like"/>
    <property type="match status" value="1"/>
</dbReference>
<dbReference type="CDD" id="cd03020">
    <property type="entry name" value="DsbA_DsbC_DsbG"/>
    <property type="match status" value="1"/>
</dbReference>
<dbReference type="InterPro" id="IPR018950">
    <property type="entry name" value="DiS-bond_isomerase_DsbC/G_N"/>
</dbReference>
<evidence type="ECO:0000256" key="5">
    <source>
        <dbReference type="ARBA" id="ARBA00023157"/>
    </source>
</evidence>
<dbReference type="SUPFAM" id="SSF54423">
    <property type="entry name" value="DsbC/DsbG N-terminal domain-like"/>
    <property type="match status" value="1"/>
</dbReference>
<feature type="domain" description="Disulphide bond isomerase DsbC/G N-terminal" evidence="8">
    <location>
        <begin position="40"/>
        <end position="115"/>
    </location>
</feature>
<evidence type="ECO:0000256" key="1">
    <source>
        <dbReference type="ARBA" id="ARBA00004418"/>
    </source>
</evidence>
<evidence type="ECO:0000313" key="11">
    <source>
        <dbReference type="Proteomes" id="UP000241868"/>
    </source>
</evidence>
<keyword evidence="5" id="KW-1015">Disulfide bond</keyword>
<organism evidence="10 11">
    <name type="scientific">Neisseria iguanae</name>
    <dbReference type="NCBI Taxonomy" id="90242"/>
    <lineage>
        <taxon>Bacteria</taxon>
        <taxon>Pseudomonadati</taxon>
        <taxon>Pseudomonadota</taxon>
        <taxon>Betaproteobacteria</taxon>
        <taxon>Neisseriales</taxon>
        <taxon>Neisseriaceae</taxon>
        <taxon>Neisseria</taxon>
    </lineage>
</organism>
<accession>A0A2P7U204</accession>
<dbReference type="Gene3D" id="3.10.450.70">
    <property type="entry name" value="Disulphide bond isomerase, DsbC/G, N-terminal"/>
    <property type="match status" value="1"/>
</dbReference>
<evidence type="ECO:0000256" key="4">
    <source>
        <dbReference type="ARBA" id="ARBA00022764"/>
    </source>
</evidence>
<dbReference type="Gene3D" id="3.40.30.10">
    <property type="entry name" value="Glutaredoxin"/>
    <property type="match status" value="1"/>
</dbReference>
<keyword evidence="11" id="KW-1185">Reference proteome</keyword>
<dbReference type="PANTHER" id="PTHR35272:SF3">
    <property type="entry name" value="THIOL:DISULFIDE INTERCHANGE PROTEIN DSBC"/>
    <property type="match status" value="1"/>
</dbReference>
<feature type="domain" description="Thioredoxin-like fold" evidence="9">
    <location>
        <begin position="140"/>
        <end position="262"/>
    </location>
</feature>
<dbReference type="EMBL" id="PXYY01000011">
    <property type="protein sequence ID" value="PSJ80965.1"/>
    <property type="molecule type" value="Genomic_DNA"/>
</dbReference>
<dbReference type="PANTHER" id="PTHR35272">
    <property type="entry name" value="THIOL:DISULFIDE INTERCHANGE PROTEIN DSBC-RELATED"/>
    <property type="match status" value="1"/>
</dbReference>
<dbReference type="Pfam" id="PF13098">
    <property type="entry name" value="Thioredoxin_2"/>
    <property type="match status" value="1"/>
</dbReference>